<dbReference type="Proteomes" id="UP000000466">
    <property type="component" value="Chromosome"/>
</dbReference>
<evidence type="ECO:0000256" key="4">
    <source>
        <dbReference type="ARBA" id="ARBA00023136"/>
    </source>
</evidence>
<evidence type="ECO:0000256" key="7">
    <source>
        <dbReference type="RuleBase" id="RU362064"/>
    </source>
</evidence>
<keyword evidence="8" id="KW-0966">Cell projection</keyword>
<keyword evidence="1 7" id="KW-1003">Cell membrane</keyword>
<dbReference type="Pfam" id="PF04347">
    <property type="entry name" value="FliO"/>
    <property type="match status" value="1"/>
</dbReference>
<dbReference type="PANTHER" id="PTHR38766">
    <property type="entry name" value="FLAGELLAR PROTEIN FLIO"/>
    <property type="match status" value="1"/>
</dbReference>
<keyword evidence="8" id="KW-0969">Cilium</keyword>
<feature type="transmembrane region" description="Helical" evidence="7">
    <location>
        <begin position="34"/>
        <end position="55"/>
    </location>
</feature>
<dbReference type="HOGENOM" id="CLU_113213_2_0_6"/>
<dbReference type="KEGG" id="saga:M5M_02390"/>
<evidence type="ECO:0000256" key="3">
    <source>
        <dbReference type="ARBA" id="ARBA00022989"/>
    </source>
</evidence>
<sequence>MPEKDPVTPLLTASQTVQGVQPQAADSTAMALQLIQVVGALALIVGLIFALAWLARKKQGFLNRGMMNVVERLSLGQKENLVLVRVNGELLLLGVTAGSISLLKTVDVNAPENISADPGFALQLAKVLGN</sequence>
<organism evidence="8 9">
    <name type="scientific">Simiduia agarivorans (strain DSM 21679 / JCM 13881 / BCRC 17597 / SA1)</name>
    <dbReference type="NCBI Taxonomy" id="1117647"/>
    <lineage>
        <taxon>Bacteria</taxon>
        <taxon>Pseudomonadati</taxon>
        <taxon>Pseudomonadota</taxon>
        <taxon>Gammaproteobacteria</taxon>
        <taxon>Cellvibrionales</taxon>
        <taxon>Cellvibrionaceae</taxon>
        <taxon>Simiduia</taxon>
    </lineage>
</organism>
<keyword evidence="9" id="KW-1185">Reference proteome</keyword>
<evidence type="ECO:0000256" key="2">
    <source>
        <dbReference type="ARBA" id="ARBA00022692"/>
    </source>
</evidence>
<keyword evidence="8" id="KW-0282">Flagellum</keyword>
<evidence type="ECO:0000313" key="8">
    <source>
        <dbReference type="EMBL" id="AFU97697.1"/>
    </source>
</evidence>
<accession>K4KUW0</accession>
<evidence type="ECO:0000256" key="5">
    <source>
        <dbReference type="ARBA" id="ARBA00023143"/>
    </source>
</evidence>
<dbReference type="PANTHER" id="PTHR38766:SF1">
    <property type="entry name" value="FLAGELLAR PROTEIN FLIO"/>
    <property type="match status" value="1"/>
</dbReference>
<dbReference type="NCBIfam" id="TIGR03500">
    <property type="entry name" value="FliO_TIGR"/>
    <property type="match status" value="1"/>
</dbReference>
<dbReference type="STRING" id="1117647.M5M_02390"/>
<dbReference type="InterPro" id="IPR052205">
    <property type="entry name" value="FliO/MopB"/>
</dbReference>
<dbReference type="GO" id="GO:0044781">
    <property type="term" value="P:bacterial-type flagellum organization"/>
    <property type="evidence" value="ECO:0007669"/>
    <property type="project" value="UniProtKB-UniRule"/>
</dbReference>
<keyword evidence="2 7" id="KW-0812">Transmembrane</keyword>
<name>K4KUW0_SIMAS</name>
<dbReference type="EMBL" id="CP003746">
    <property type="protein sequence ID" value="AFU97697.1"/>
    <property type="molecule type" value="Genomic_DNA"/>
</dbReference>
<keyword evidence="4 7" id="KW-0472">Membrane</keyword>
<comment type="subcellular location">
    <subcellularLocation>
        <location evidence="7">Cell membrane</location>
    </subcellularLocation>
    <subcellularLocation>
        <location evidence="7">Bacterial flagellum basal body</location>
    </subcellularLocation>
</comment>
<gene>
    <name evidence="8" type="ordered locus">M5M_02390</name>
</gene>
<dbReference type="GO" id="GO:0005886">
    <property type="term" value="C:plasma membrane"/>
    <property type="evidence" value="ECO:0007669"/>
    <property type="project" value="UniProtKB-SubCell"/>
</dbReference>
<evidence type="ECO:0000256" key="1">
    <source>
        <dbReference type="ARBA" id="ARBA00022475"/>
    </source>
</evidence>
<keyword evidence="3 7" id="KW-1133">Transmembrane helix</keyword>
<dbReference type="InterPro" id="IPR022781">
    <property type="entry name" value="Flagellar_biosynth_FliO"/>
</dbReference>
<evidence type="ECO:0000313" key="9">
    <source>
        <dbReference type="Proteomes" id="UP000000466"/>
    </source>
</evidence>
<reference evidence="8 9" key="1">
    <citation type="journal article" date="2013" name="Genome Announc.">
        <title>Complete genome sequence of Simiduia agarivorans SA1(T), a marine bacterium able to degrade a variety of polysaccharides.</title>
        <authorList>
            <person name="Lin S.Y."/>
            <person name="Shieh W.Y."/>
            <person name="Chen J.S."/>
            <person name="Tang S.L."/>
        </authorList>
    </citation>
    <scope>NUCLEOTIDE SEQUENCE [LARGE SCALE GENOMIC DNA]</scope>
    <source>
        <strain evidence="9">DSM 21679 / JCM 13881 / BCRC 17597 / SA1</strain>
    </source>
</reference>
<dbReference type="AlphaFoldDB" id="K4KUW0"/>
<proteinExistence type="inferred from homology"/>
<dbReference type="eggNOG" id="COG3190">
    <property type="taxonomic scope" value="Bacteria"/>
</dbReference>
<dbReference type="GO" id="GO:0009425">
    <property type="term" value="C:bacterial-type flagellum basal body"/>
    <property type="evidence" value="ECO:0007669"/>
    <property type="project" value="UniProtKB-SubCell"/>
</dbReference>
<keyword evidence="5 7" id="KW-0975">Bacterial flagellum</keyword>
<evidence type="ECO:0000256" key="6">
    <source>
        <dbReference type="ARBA" id="ARBA00037937"/>
    </source>
</evidence>
<comment type="similarity">
    <text evidence="6 7">Belongs to the FliO/MopB family.</text>
</comment>
<protein>
    <recommendedName>
        <fullName evidence="7">Flagellar protein</fullName>
    </recommendedName>
</protein>